<evidence type="ECO:0000256" key="1">
    <source>
        <dbReference type="ARBA" id="ARBA00004123"/>
    </source>
</evidence>
<dbReference type="EMBL" id="KZ819290">
    <property type="protein sequence ID" value="PWN98832.1"/>
    <property type="molecule type" value="Genomic_DNA"/>
</dbReference>
<feature type="compositionally biased region" description="Basic and acidic residues" evidence="7">
    <location>
        <begin position="147"/>
        <end position="159"/>
    </location>
</feature>
<dbReference type="STRING" id="58919.A0A316ZD19"/>
<feature type="region of interest" description="Disordered" evidence="7">
    <location>
        <begin position="1"/>
        <end position="291"/>
    </location>
</feature>
<feature type="compositionally biased region" description="Gly residues" evidence="7">
    <location>
        <begin position="172"/>
        <end position="190"/>
    </location>
</feature>
<dbReference type="InterPro" id="IPR022783">
    <property type="entry name" value="GCFC_dom"/>
</dbReference>
<evidence type="ECO:0000313" key="10">
    <source>
        <dbReference type="Proteomes" id="UP000245946"/>
    </source>
</evidence>
<feature type="compositionally biased region" description="Basic and acidic residues" evidence="7">
    <location>
        <begin position="366"/>
        <end position="375"/>
    </location>
</feature>
<dbReference type="PANTHER" id="PTHR23329">
    <property type="entry name" value="TUFTELIN-INTERACTING PROTEIN 11-RELATED"/>
    <property type="match status" value="1"/>
</dbReference>
<evidence type="ECO:0000313" key="9">
    <source>
        <dbReference type="EMBL" id="PWN98832.1"/>
    </source>
</evidence>
<keyword evidence="4" id="KW-0747">Spliceosome</keyword>
<feature type="domain" description="G-patch" evidence="8">
    <location>
        <begin position="288"/>
        <end position="333"/>
    </location>
</feature>
<feature type="compositionally biased region" description="Basic and acidic residues" evidence="7">
    <location>
        <begin position="333"/>
        <end position="350"/>
    </location>
</feature>
<dbReference type="SMART" id="SM00443">
    <property type="entry name" value="G_patch"/>
    <property type="match status" value="1"/>
</dbReference>
<dbReference type="InterPro" id="IPR022159">
    <property type="entry name" value="STIP/TFIP11_N"/>
</dbReference>
<dbReference type="GO" id="GO:0003676">
    <property type="term" value="F:nucleic acid binding"/>
    <property type="evidence" value="ECO:0007669"/>
    <property type="project" value="InterPro"/>
</dbReference>
<dbReference type="PANTHER" id="PTHR23329:SF1">
    <property type="entry name" value="TUFTELIN-INTERACTING PROTEIN 11"/>
    <property type="match status" value="1"/>
</dbReference>
<keyword evidence="6" id="KW-0539">Nucleus</keyword>
<reference evidence="9 10" key="1">
    <citation type="journal article" date="2018" name="Mol. Biol. Evol.">
        <title>Broad Genomic Sampling Reveals a Smut Pathogenic Ancestry of the Fungal Clade Ustilaginomycotina.</title>
        <authorList>
            <person name="Kijpornyongpan T."/>
            <person name="Mondo S.J."/>
            <person name="Barry K."/>
            <person name="Sandor L."/>
            <person name="Lee J."/>
            <person name="Lipzen A."/>
            <person name="Pangilinan J."/>
            <person name="LaButti K."/>
            <person name="Hainaut M."/>
            <person name="Henrissat B."/>
            <person name="Grigoriev I.V."/>
            <person name="Spatafora J.W."/>
            <person name="Aime M.C."/>
        </authorList>
    </citation>
    <scope>NUCLEOTIDE SEQUENCE [LARGE SCALE GENOMIC DNA]</scope>
    <source>
        <strain evidence="9 10">MCA 4186</strain>
    </source>
</reference>
<comment type="subcellular location">
    <subcellularLocation>
        <location evidence="1">Nucleus</location>
    </subcellularLocation>
</comment>
<evidence type="ECO:0000259" key="8">
    <source>
        <dbReference type="PROSITE" id="PS50174"/>
    </source>
</evidence>
<dbReference type="Pfam" id="PF12457">
    <property type="entry name" value="TIP_N"/>
    <property type="match status" value="1"/>
</dbReference>
<dbReference type="Pfam" id="PF07842">
    <property type="entry name" value="GCFC"/>
    <property type="match status" value="1"/>
</dbReference>
<dbReference type="RefSeq" id="XP_025599111.1">
    <property type="nucleotide sequence ID" value="XM_025740551.1"/>
</dbReference>
<evidence type="ECO:0000256" key="5">
    <source>
        <dbReference type="ARBA" id="ARBA00023187"/>
    </source>
</evidence>
<proteinExistence type="inferred from homology"/>
<dbReference type="GO" id="GO:0000390">
    <property type="term" value="P:spliceosomal complex disassembly"/>
    <property type="evidence" value="ECO:0007669"/>
    <property type="project" value="InterPro"/>
</dbReference>
<dbReference type="GeneID" id="37268097"/>
<keyword evidence="10" id="KW-1185">Reference proteome</keyword>
<dbReference type="PROSITE" id="PS50174">
    <property type="entry name" value="G_PATCH"/>
    <property type="match status" value="1"/>
</dbReference>
<evidence type="ECO:0000256" key="6">
    <source>
        <dbReference type="ARBA" id="ARBA00023242"/>
    </source>
</evidence>
<name>A0A316ZD19_9BASI</name>
<feature type="compositionally biased region" description="Low complexity" evidence="7">
    <location>
        <begin position="80"/>
        <end position="119"/>
    </location>
</feature>
<keyword evidence="3" id="KW-0507">mRNA processing</keyword>
<organism evidence="9 10">
    <name type="scientific">Tilletiopsis washingtonensis</name>
    <dbReference type="NCBI Taxonomy" id="58919"/>
    <lineage>
        <taxon>Eukaryota</taxon>
        <taxon>Fungi</taxon>
        <taxon>Dikarya</taxon>
        <taxon>Basidiomycota</taxon>
        <taxon>Ustilaginomycotina</taxon>
        <taxon>Exobasidiomycetes</taxon>
        <taxon>Entylomatales</taxon>
        <taxon>Entylomatales incertae sedis</taxon>
        <taxon>Tilletiopsis</taxon>
    </lineage>
</organism>
<dbReference type="Proteomes" id="UP000245946">
    <property type="component" value="Unassembled WGS sequence"/>
</dbReference>
<dbReference type="OrthoDB" id="4822at2759"/>
<feature type="compositionally biased region" description="Basic and acidic residues" evidence="7">
    <location>
        <begin position="1"/>
        <end position="11"/>
    </location>
</feature>
<comment type="similarity">
    <text evidence="2">Belongs to the TFP11/STIP family.</text>
</comment>
<feature type="compositionally biased region" description="Acidic residues" evidence="7">
    <location>
        <begin position="231"/>
        <end position="240"/>
    </location>
</feature>
<dbReference type="Pfam" id="PF01585">
    <property type="entry name" value="G-patch"/>
    <property type="match status" value="1"/>
</dbReference>
<dbReference type="InterPro" id="IPR000467">
    <property type="entry name" value="G_patch_dom"/>
</dbReference>
<evidence type="ECO:0000256" key="3">
    <source>
        <dbReference type="ARBA" id="ARBA00022664"/>
    </source>
</evidence>
<dbReference type="GO" id="GO:0071008">
    <property type="term" value="C:U2-type post-mRNA release spliceosomal complex"/>
    <property type="evidence" value="ECO:0007669"/>
    <property type="project" value="TreeGrafter"/>
</dbReference>
<accession>A0A316ZD19</accession>
<keyword evidence="5" id="KW-0508">mRNA splicing</keyword>
<evidence type="ECO:0000256" key="4">
    <source>
        <dbReference type="ARBA" id="ARBA00022728"/>
    </source>
</evidence>
<gene>
    <name evidence="9" type="ORF">FA09DRAFT_307125</name>
</gene>
<dbReference type="AlphaFoldDB" id="A0A316ZD19"/>
<dbReference type="InterPro" id="IPR045211">
    <property type="entry name" value="TFP11/STIP/Ntr1"/>
</dbReference>
<sequence>MSGMARPRDAEYYSSASSASGSDDDGGRSGRPQRSKEEALYGVFAEEDEAPKARRGLGGAKSKGQARGRPNYAAGQAFVASSSSAGPSGSKRSAPSSSSASSRSSSSSSSSRSLSPASRLAREPATAQEELETRPAFGALPPTAAEAEARRQADSKEGFEPAGFSASRGDAGRGGIGSRGGIGARAGLGAGEPPSRGGIGSSAGAAAPRGGIGSTAAPARSGIGARAPDAMDIDDDDDDEPAPRADPALSAAGVPSSFGASTAFQPKPKPKPSFLRSAPAKPIAPGHGGAFASMMMSRMGWSGGGLGKEGEGIINPIEVQQRPERSGIAFGGFREKTKQAKEEARRRGEAVSEDEEAPKERRRGRDRKEKKESGEIKVQAWQRTERKARKPKVEHRTYEQILEEAGAAPPAGADMGPILDATGAKVVEVSSLSQALAMQGVPSADTTQLPELRHNLRLICTNNSSLLKGLAQEGTRILERRRWLIRERDEAERRRVKISADAQSLRAALALVRQLEGVAADASSLEAFEAVVGKMEQSAQEVEQFGLDEALVGAIAATFKREMQDWQPLEDPKRLTKQLRRWRRVLRIESPEQKREVDAYGNERKAPSNDAARSMRPYEVLLWTLWMPPVRSALNNTWRPSSSSGHTSAAAIALLEAWTPLLPRFIYDNLLDQLLLPKLRAAVAEWEPRSKTPLSTIIFPWLPVLGDRMTEVMEDARRRLRSSLKSWRASDGVPADLSRWQDVYASKDWEAMLLSLVLPKLSAHLKSLRINPAAQDLAPFVAVMQWRTLLRPLNLSRLFEADFFPAWLSTLHLWLTQPGVDFDEVAQWYSFWRAQFPAEVAALPGVKQGFARGLDLVNQAMEAPNAAARTRLPKPDTTPLSRAAFAAASAPAPPPAAAAQSEAVSFRRIVEEAAAAADLLVLPLDKSHPTNGLPLFRIARGMDKGGVVFYLDDDVVWSRDGEDWEPLALDDLVKKAQGGKR</sequence>
<protein>
    <submittedName>
        <fullName evidence="9">TFP11-domain-containing protein</fullName>
    </submittedName>
</protein>
<evidence type="ECO:0000256" key="2">
    <source>
        <dbReference type="ARBA" id="ARBA00010900"/>
    </source>
</evidence>
<evidence type="ECO:0000256" key="7">
    <source>
        <dbReference type="SAM" id="MobiDB-lite"/>
    </source>
</evidence>
<feature type="region of interest" description="Disordered" evidence="7">
    <location>
        <begin position="316"/>
        <end position="377"/>
    </location>
</feature>